<evidence type="ECO:0000313" key="5">
    <source>
        <dbReference type="EMBL" id="EQB16835.1"/>
    </source>
</evidence>
<dbReference type="AlphaFoldDB" id="T0IYA6"/>
<dbReference type="InterPro" id="IPR019826">
    <property type="entry name" value="Carboxylesterase_B_AS"/>
</dbReference>
<keyword evidence="6" id="KW-1185">Reference proteome</keyword>
<evidence type="ECO:0000259" key="4">
    <source>
        <dbReference type="Pfam" id="PF00135"/>
    </source>
</evidence>
<protein>
    <recommendedName>
        <fullName evidence="3">Carboxylic ester hydrolase</fullName>
        <ecNumber evidence="3">3.1.1.-</ecNumber>
    </recommendedName>
</protein>
<dbReference type="EMBL" id="ATHL01000064">
    <property type="protein sequence ID" value="EQB16835.1"/>
    <property type="molecule type" value="Genomic_DNA"/>
</dbReference>
<feature type="domain" description="Carboxylesterase type B" evidence="4">
    <location>
        <begin position="2"/>
        <end position="433"/>
    </location>
</feature>
<dbReference type="SUPFAM" id="SSF53474">
    <property type="entry name" value="alpha/beta-Hydrolases"/>
    <property type="match status" value="1"/>
</dbReference>
<dbReference type="InterPro" id="IPR050309">
    <property type="entry name" value="Type-B_Carboxylest/Lipase"/>
</dbReference>
<comment type="caution">
    <text evidence="5">The sequence shown here is derived from an EMBL/GenBank/DDBJ whole genome shotgun (WGS) entry which is preliminary data.</text>
</comment>
<gene>
    <name evidence="5" type="ORF">L284_09070</name>
</gene>
<proteinExistence type="inferred from homology"/>
<sequence>MVEASDFGDAAMQTAGAGSLPSETHSEDCLYLHLWTKGLDNTRRPVMVWLHGGGFWEGAPGRPVYYGDHIAQQDVVIVTVTHRLNVFGYTQLPDSWGPEYKSSGIAGILDIVAALRWVKANIEKFGGDPQNVTVFGESGGGGKLSLLLNMPAATGLFQKAIIQSGAVLSANSNEYGQALGQALTDIIGVSAGDVDALSKVDAGKIFEAQDAAIAKVRDKAPKGFFSGLFSPTVDGVELPRMPFDGGAPAAIGQIPLMIGSARNEANFFPDSATIIKETDAQFEQRVREAFPSEAAQLIPALRASYPGYKPGELSLQLITAQMFWINTVKVADMKARQPAPVFMYRFDWESLTRRNGVPMRAAHAIDVPIVFGTYDSMRVFVGPGDGPARMSQQMMPAWVAFARTGRPDCEEIPAWPRYDLAKRHTMLFNLESSVASDPLGEVRRLIAG</sequence>
<evidence type="ECO:0000256" key="1">
    <source>
        <dbReference type="ARBA" id="ARBA00005964"/>
    </source>
</evidence>
<dbReference type="eggNOG" id="COG2272">
    <property type="taxonomic scope" value="Bacteria"/>
</dbReference>
<dbReference type="ESTHER" id="9sphn-t0iya6">
    <property type="family name" value="Carb_B_Bacteria"/>
</dbReference>
<dbReference type="Gene3D" id="3.40.50.1820">
    <property type="entry name" value="alpha/beta hydrolase"/>
    <property type="match status" value="1"/>
</dbReference>
<dbReference type="EC" id="3.1.1.-" evidence="3"/>
<evidence type="ECO:0000256" key="3">
    <source>
        <dbReference type="RuleBase" id="RU361235"/>
    </source>
</evidence>
<dbReference type="PANTHER" id="PTHR11559">
    <property type="entry name" value="CARBOXYLESTERASE"/>
    <property type="match status" value="1"/>
</dbReference>
<evidence type="ECO:0000313" key="6">
    <source>
        <dbReference type="Proteomes" id="UP000015527"/>
    </source>
</evidence>
<evidence type="ECO:0000256" key="2">
    <source>
        <dbReference type="ARBA" id="ARBA00022801"/>
    </source>
</evidence>
<reference evidence="5 6" key="1">
    <citation type="journal article" date="2013" name="Genome Announc.">
        <title>Genome Sequence of Novosphingobium lindaniclasticum LE124T, Isolated from a Hexachlorocyclohexane Dumpsite.</title>
        <authorList>
            <person name="Saxena A."/>
            <person name="Nayyar N."/>
            <person name="Sangwan N."/>
            <person name="Kumari R."/>
            <person name="Khurana J.P."/>
            <person name="Lal R."/>
        </authorList>
    </citation>
    <scope>NUCLEOTIDE SEQUENCE [LARGE SCALE GENOMIC DNA]</scope>
    <source>
        <strain evidence="5 6">LE124</strain>
    </source>
</reference>
<dbReference type="Pfam" id="PF00135">
    <property type="entry name" value="COesterase"/>
    <property type="match status" value="1"/>
</dbReference>
<dbReference type="Proteomes" id="UP000015527">
    <property type="component" value="Unassembled WGS sequence"/>
</dbReference>
<dbReference type="InterPro" id="IPR002018">
    <property type="entry name" value="CarbesteraseB"/>
</dbReference>
<keyword evidence="2 3" id="KW-0378">Hydrolase</keyword>
<dbReference type="PROSITE" id="PS00122">
    <property type="entry name" value="CARBOXYLESTERASE_B_1"/>
    <property type="match status" value="1"/>
</dbReference>
<dbReference type="InterPro" id="IPR029058">
    <property type="entry name" value="AB_hydrolase_fold"/>
</dbReference>
<dbReference type="GO" id="GO:0016787">
    <property type="term" value="F:hydrolase activity"/>
    <property type="evidence" value="ECO:0007669"/>
    <property type="project" value="UniProtKB-KW"/>
</dbReference>
<organism evidence="5 6">
    <name type="scientific">Novosphingobium lindaniclasticum LE124</name>
    <dbReference type="NCBI Taxonomy" id="1096930"/>
    <lineage>
        <taxon>Bacteria</taxon>
        <taxon>Pseudomonadati</taxon>
        <taxon>Pseudomonadota</taxon>
        <taxon>Alphaproteobacteria</taxon>
        <taxon>Sphingomonadales</taxon>
        <taxon>Sphingomonadaceae</taxon>
        <taxon>Novosphingobium</taxon>
    </lineage>
</organism>
<accession>T0IYA6</accession>
<comment type="similarity">
    <text evidence="1 3">Belongs to the type-B carboxylesterase/lipase family.</text>
</comment>
<dbReference type="PATRIC" id="fig|1096930.3.peg.1796"/>
<name>T0IYA6_9SPHN</name>